<dbReference type="Proteomes" id="UP000010843">
    <property type="component" value="Plasmid pNATPE01"/>
</dbReference>
<gene>
    <name evidence="1" type="ordered locus">Natpe_4036</name>
</gene>
<dbReference type="KEGG" id="npe:Natpe_4036"/>
<dbReference type="HOGENOM" id="CLU_3379967_0_0_2"/>
<proteinExistence type="predicted"/>
<organism evidence="1 2">
    <name type="scientific">Natrinema pellirubrum (strain DSM 15624 / CIP 106293 / JCM 10476 / NCIMB 786 / 157)</name>
    <dbReference type="NCBI Taxonomy" id="797303"/>
    <lineage>
        <taxon>Archaea</taxon>
        <taxon>Methanobacteriati</taxon>
        <taxon>Methanobacteriota</taxon>
        <taxon>Stenosarchaea group</taxon>
        <taxon>Halobacteria</taxon>
        <taxon>Halobacteriales</taxon>
        <taxon>Natrialbaceae</taxon>
        <taxon>Natrinema</taxon>
    </lineage>
</organism>
<keyword evidence="1" id="KW-0614">Plasmid</keyword>
<dbReference type="EMBL" id="CP003373">
    <property type="protein sequence ID" value="AGB33763.1"/>
    <property type="molecule type" value="Genomic_DNA"/>
</dbReference>
<name>L0JSG5_NATP1</name>
<protein>
    <submittedName>
        <fullName evidence="1">Uncharacterized protein</fullName>
    </submittedName>
</protein>
<evidence type="ECO:0000313" key="2">
    <source>
        <dbReference type="Proteomes" id="UP000010843"/>
    </source>
</evidence>
<evidence type="ECO:0000313" key="1">
    <source>
        <dbReference type="EMBL" id="AGB33763.1"/>
    </source>
</evidence>
<accession>L0JSG5</accession>
<geneLocation type="plasmid" evidence="1 2">
    <name>pNATPE01</name>
</geneLocation>
<reference evidence="2" key="1">
    <citation type="submission" date="2012-02" db="EMBL/GenBank/DDBJ databases">
        <title>Complete sequence of plasmid 1 of Natrinema pellirubrum DSM 15624.</title>
        <authorList>
            <person name="Lucas S."/>
            <person name="Han J."/>
            <person name="Lapidus A."/>
            <person name="Cheng J.-F."/>
            <person name="Goodwin L."/>
            <person name="Pitluck S."/>
            <person name="Peters L."/>
            <person name="Teshima H."/>
            <person name="Detter J.C."/>
            <person name="Han C."/>
            <person name="Tapia R."/>
            <person name="Land M."/>
            <person name="Hauser L."/>
            <person name="Kyrpides N."/>
            <person name="Ivanova N."/>
            <person name="Pagani I."/>
            <person name="Sproer C."/>
            <person name="Anderson I."/>
            <person name="Woyke T."/>
        </authorList>
    </citation>
    <scope>NUCLEOTIDE SEQUENCE [LARGE SCALE GENOMIC DNA]</scope>
    <source>
        <strain evidence="2">DSM 15624 / JCM 10476 / NCIMB 786</strain>
        <plasmid evidence="2">pNATPE01</plasmid>
    </source>
</reference>
<sequence>MEEFLVEFWANADEYWDTTHTNPQAAGILLDFV</sequence>
<dbReference type="AlphaFoldDB" id="L0JSG5"/>